<comment type="caution">
    <text evidence="3">The sequence shown here is derived from an EMBL/GenBank/DDBJ whole genome shotgun (WGS) entry which is preliminary data.</text>
</comment>
<gene>
    <name evidence="3" type="ORF">ACFFN0_01640</name>
</gene>
<evidence type="ECO:0000256" key="1">
    <source>
        <dbReference type="ARBA" id="ARBA00006738"/>
    </source>
</evidence>
<accession>A0ABV5UYW7</accession>
<dbReference type="NCBIfam" id="TIGR00252">
    <property type="entry name" value="YraN family protein"/>
    <property type="match status" value="1"/>
</dbReference>
<dbReference type="PANTHER" id="PTHR34039">
    <property type="entry name" value="UPF0102 PROTEIN YRAN"/>
    <property type="match status" value="1"/>
</dbReference>
<keyword evidence="4" id="KW-1185">Reference proteome</keyword>
<dbReference type="HAMAP" id="MF_00048">
    <property type="entry name" value="UPF0102"/>
    <property type="match status" value="1"/>
</dbReference>
<protein>
    <recommendedName>
        <fullName evidence="2">UPF0102 protein ACFFN0_01640</fullName>
    </recommendedName>
</protein>
<dbReference type="Gene3D" id="3.40.1350.10">
    <property type="match status" value="1"/>
</dbReference>
<dbReference type="PANTHER" id="PTHR34039:SF1">
    <property type="entry name" value="UPF0102 PROTEIN YRAN"/>
    <property type="match status" value="1"/>
</dbReference>
<dbReference type="NCBIfam" id="NF009154">
    <property type="entry name" value="PRK12497.3-3"/>
    <property type="match status" value="1"/>
</dbReference>
<dbReference type="InterPro" id="IPR011856">
    <property type="entry name" value="tRNA_endonuc-like_dom_sf"/>
</dbReference>
<dbReference type="Pfam" id="PF02021">
    <property type="entry name" value="UPF0102"/>
    <property type="match status" value="1"/>
</dbReference>
<dbReference type="EMBL" id="JBHMAX010000002">
    <property type="protein sequence ID" value="MFB9730742.1"/>
    <property type="molecule type" value="Genomic_DNA"/>
</dbReference>
<sequence>MSGGGMPWREARRVGDDGEELARLHLEGLGWQVVDRNWRCRHGELDLVARDEQGELVFCEVKTRRSARFGSPVEAVDDAKARRLRRLAWAWLAEHGSRSAAFRIDLIGILAPAGAPPRLEHLRAVA</sequence>
<dbReference type="NCBIfam" id="NF009150">
    <property type="entry name" value="PRK12497.1-3"/>
    <property type="match status" value="1"/>
</dbReference>
<dbReference type="Proteomes" id="UP001589613">
    <property type="component" value="Unassembled WGS sequence"/>
</dbReference>
<dbReference type="InterPro" id="IPR003509">
    <property type="entry name" value="UPF0102_YraN-like"/>
</dbReference>
<organism evidence="3 4">
    <name type="scientific">Ornithinimicrobium kibberense</name>
    <dbReference type="NCBI Taxonomy" id="282060"/>
    <lineage>
        <taxon>Bacteria</taxon>
        <taxon>Bacillati</taxon>
        <taxon>Actinomycetota</taxon>
        <taxon>Actinomycetes</taxon>
        <taxon>Micrococcales</taxon>
        <taxon>Ornithinimicrobiaceae</taxon>
        <taxon>Ornithinimicrobium</taxon>
    </lineage>
</organism>
<dbReference type="CDD" id="cd20736">
    <property type="entry name" value="PoNe_Nuclease"/>
    <property type="match status" value="1"/>
</dbReference>
<evidence type="ECO:0000313" key="3">
    <source>
        <dbReference type="EMBL" id="MFB9730742.1"/>
    </source>
</evidence>
<dbReference type="SUPFAM" id="SSF52980">
    <property type="entry name" value="Restriction endonuclease-like"/>
    <property type="match status" value="1"/>
</dbReference>
<evidence type="ECO:0000313" key="4">
    <source>
        <dbReference type="Proteomes" id="UP001589613"/>
    </source>
</evidence>
<name>A0ABV5UYW7_9MICO</name>
<dbReference type="RefSeq" id="WP_237770199.1">
    <property type="nucleotide sequence ID" value="NZ_JBHMAX010000002.1"/>
</dbReference>
<comment type="similarity">
    <text evidence="1 2">Belongs to the UPF0102 family.</text>
</comment>
<evidence type="ECO:0000256" key="2">
    <source>
        <dbReference type="HAMAP-Rule" id="MF_00048"/>
    </source>
</evidence>
<reference evidence="3 4" key="1">
    <citation type="submission" date="2024-09" db="EMBL/GenBank/DDBJ databases">
        <authorList>
            <person name="Sun Q."/>
            <person name="Mori K."/>
        </authorList>
    </citation>
    <scope>NUCLEOTIDE SEQUENCE [LARGE SCALE GENOMIC DNA]</scope>
    <source>
        <strain evidence="3 4">JCM 12763</strain>
    </source>
</reference>
<proteinExistence type="inferred from homology"/>
<dbReference type="InterPro" id="IPR011335">
    <property type="entry name" value="Restrct_endonuc-II-like"/>
</dbReference>